<feature type="domain" description="TIR" evidence="6">
    <location>
        <begin position="58"/>
        <end position="200"/>
    </location>
</feature>
<keyword evidence="5" id="KW-0472">Membrane</keyword>
<keyword evidence="8" id="KW-1185">Reference proteome</keyword>
<dbReference type="PROSITE" id="PS50104">
    <property type="entry name" value="TIR"/>
    <property type="match status" value="1"/>
</dbReference>
<dbReference type="PANTHER" id="PTHR19848">
    <property type="entry name" value="WD40 REPEAT PROTEIN"/>
    <property type="match status" value="1"/>
</dbReference>
<reference evidence="7 8" key="1">
    <citation type="submission" date="2019-03" db="EMBL/GenBank/DDBJ databases">
        <title>Draft genome sequences of novel Actinobacteria.</title>
        <authorList>
            <person name="Sahin N."/>
            <person name="Ay H."/>
            <person name="Saygin H."/>
        </authorList>
    </citation>
    <scope>NUCLEOTIDE SEQUENCE [LARGE SCALE GENOMIC DNA]</scope>
    <source>
        <strain evidence="7 8">7K502</strain>
    </source>
</reference>
<dbReference type="PROSITE" id="PS00678">
    <property type="entry name" value="WD_REPEATS_1"/>
    <property type="match status" value="1"/>
</dbReference>
<dbReference type="InterPro" id="IPR019775">
    <property type="entry name" value="WD40_repeat_CS"/>
</dbReference>
<evidence type="ECO:0000259" key="6">
    <source>
        <dbReference type="PROSITE" id="PS50104"/>
    </source>
</evidence>
<feature type="region of interest" description="Disordered" evidence="4">
    <location>
        <begin position="317"/>
        <end position="341"/>
    </location>
</feature>
<sequence length="1042" mass="112814">MGEGHPHRATRRGCPSPFTRTTPVGGLFGLCIPSLATVFGLVAELWCHNRAVNRERNAQYDAFISYSHALDDKLAPAVQNELERFAKPWYRPRVLRVFRDEATMGANPGLWPAIENALRASRWFILLASPEAAASKWVAKEVDLWLRERSADTFLIALTSGDLAFDENGEVDWSRTDALPEVLRDRLPHEPRWIDLRNLNKVEHIDREDPRFREAVADLAAPLHGVDKDTLIGGHIREHRRTMRTARIAGTTLVVLMLLATAGLAGSIMFQRQAEQEGNRNLARFLAAEAEVIRERQPGLAKQLSLLSYQMDREAGRDALSNSQQTPGVINEGQPATDLATSSDGRVLAISTRNEIVLRDGRGTGSGRIDGQLVGPIALSRDGRTLAAATYDNAETGPVSGSTTLRLWDITDLTHPREIAASTQNAAITALTLNDSTLYAGTAVGEILLWDVRDQAPTSLPTLGAHAATVDSLAVAPQRKLLASMGVDGKVRLWDVANAASPVPVTELAGAAYERRLSEAKPLHRVAFDASGDLLATPGDSEDGDDKLNLWRIEDPRNPRLSSATTEDSGFGPGGSSCWEGVSSLAFSPANQHIVGACGVNWQVWSYGRDNPDVIGRGATSTAPSGGMQGNLVVFDPSTSRRLLQATDHGVLVWDLSNAAQPGAKSFLPVPPAPGAKISYRAFGQRHLIAYQSYSGGPTNTLVDVTDPQNRALLGASPAPNMYIGQDISLSPDGSMLAAAEVISEDGDVGVRLRSTADPEGEPLSTITELDNGIGVLAFSPTAPILVISDYNGVDANNHAPPTLRMYDIANPRQPRQLAQLPVTVTSVVFSPDGAALTASADRTQSIPDEKRAEVWTQLRTWNITDPANPTELWTHDLPARDGLAYDSFEYRPDGALFAMYTSAGLLQLWHVDQHRLVGEPVNVRVGESGKLTFSPDGTHLALISTTDSSEQRIEIWDVSVPGAPVRQFHLPSAGASFYSFAYSPDGRTLAVTRADAGVDLWDTDPSRIIPELCNAIGDPISPQQWQWYLPNRPYAPPCQQP</sequence>
<evidence type="ECO:0000256" key="4">
    <source>
        <dbReference type="SAM" id="MobiDB-lite"/>
    </source>
</evidence>
<dbReference type="InterPro" id="IPR001680">
    <property type="entry name" value="WD40_rpt"/>
</dbReference>
<dbReference type="PROSITE" id="PS50082">
    <property type="entry name" value="WD_REPEATS_2"/>
    <property type="match status" value="2"/>
</dbReference>
<dbReference type="PROSITE" id="PS50294">
    <property type="entry name" value="WD_REPEATS_REGION"/>
    <property type="match status" value="1"/>
</dbReference>
<dbReference type="Gene3D" id="3.40.50.10140">
    <property type="entry name" value="Toll/interleukin-1 receptor homology (TIR) domain"/>
    <property type="match status" value="1"/>
</dbReference>
<dbReference type="Gene3D" id="2.130.10.10">
    <property type="entry name" value="YVTN repeat-like/Quinoprotein amine dehydrogenase"/>
    <property type="match status" value="4"/>
</dbReference>
<comment type="caution">
    <text evidence="7">The sequence shown here is derived from an EMBL/GenBank/DDBJ whole genome shotgun (WGS) entry which is preliminary data.</text>
</comment>
<dbReference type="SMART" id="SM00320">
    <property type="entry name" value="WD40"/>
    <property type="match status" value="7"/>
</dbReference>
<feature type="repeat" description="WD" evidence="3">
    <location>
        <begin position="971"/>
        <end position="1012"/>
    </location>
</feature>
<proteinExistence type="predicted"/>
<evidence type="ECO:0000256" key="5">
    <source>
        <dbReference type="SAM" id="Phobius"/>
    </source>
</evidence>
<evidence type="ECO:0000256" key="2">
    <source>
        <dbReference type="ARBA" id="ARBA00022737"/>
    </source>
</evidence>
<dbReference type="EMBL" id="SMKW01000074">
    <property type="protein sequence ID" value="TDD39828.1"/>
    <property type="molecule type" value="Genomic_DNA"/>
</dbReference>
<dbReference type="InterPro" id="IPR015943">
    <property type="entry name" value="WD40/YVTN_repeat-like_dom_sf"/>
</dbReference>
<keyword evidence="5" id="KW-1133">Transmembrane helix</keyword>
<dbReference type="InterPro" id="IPR000157">
    <property type="entry name" value="TIR_dom"/>
</dbReference>
<dbReference type="GO" id="GO:0007165">
    <property type="term" value="P:signal transduction"/>
    <property type="evidence" value="ECO:0007669"/>
    <property type="project" value="InterPro"/>
</dbReference>
<evidence type="ECO:0000313" key="7">
    <source>
        <dbReference type="EMBL" id="TDD39828.1"/>
    </source>
</evidence>
<name>A0A4R4Y5Z6_9PSEU</name>
<evidence type="ECO:0000256" key="1">
    <source>
        <dbReference type="ARBA" id="ARBA00022574"/>
    </source>
</evidence>
<dbReference type="AlphaFoldDB" id="A0A4R4Y5Z6"/>
<dbReference type="SUPFAM" id="SSF50978">
    <property type="entry name" value="WD40 repeat-like"/>
    <property type="match status" value="1"/>
</dbReference>
<evidence type="ECO:0000313" key="8">
    <source>
        <dbReference type="Proteomes" id="UP000294947"/>
    </source>
</evidence>
<feature type="transmembrane region" description="Helical" evidence="5">
    <location>
        <begin position="248"/>
        <end position="270"/>
    </location>
</feature>
<protein>
    <submittedName>
        <fullName evidence="7">TIR domain-containing protein</fullName>
    </submittedName>
</protein>
<dbReference type="Proteomes" id="UP000294947">
    <property type="component" value="Unassembled WGS sequence"/>
</dbReference>
<dbReference type="SUPFAM" id="SSF52200">
    <property type="entry name" value="Toll/Interleukin receptor TIR domain"/>
    <property type="match status" value="1"/>
</dbReference>
<dbReference type="InterPro" id="IPR035897">
    <property type="entry name" value="Toll_tir_struct_dom_sf"/>
</dbReference>
<accession>A0A4R4Y5Z6</accession>
<evidence type="ECO:0000256" key="3">
    <source>
        <dbReference type="PROSITE-ProRule" id="PRU00221"/>
    </source>
</evidence>
<dbReference type="Pfam" id="PF00400">
    <property type="entry name" value="WD40"/>
    <property type="match status" value="1"/>
</dbReference>
<dbReference type="SUPFAM" id="SSF82171">
    <property type="entry name" value="DPP6 N-terminal domain-like"/>
    <property type="match status" value="1"/>
</dbReference>
<dbReference type="Pfam" id="PF13676">
    <property type="entry name" value="TIR_2"/>
    <property type="match status" value="1"/>
</dbReference>
<keyword evidence="1 3" id="KW-0853">WD repeat</keyword>
<dbReference type="PANTHER" id="PTHR19848:SF8">
    <property type="entry name" value="F-BOX AND WD REPEAT DOMAIN CONTAINING 7"/>
    <property type="match status" value="1"/>
</dbReference>
<dbReference type="SMART" id="SM00255">
    <property type="entry name" value="TIR"/>
    <property type="match status" value="1"/>
</dbReference>
<keyword evidence="2" id="KW-0677">Repeat</keyword>
<dbReference type="OrthoDB" id="192618at2"/>
<feature type="repeat" description="WD" evidence="3">
    <location>
        <begin position="463"/>
        <end position="496"/>
    </location>
</feature>
<feature type="transmembrane region" description="Helical" evidence="5">
    <location>
        <begin position="27"/>
        <end position="47"/>
    </location>
</feature>
<dbReference type="InterPro" id="IPR036322">
    <property type="entry name" value="WD40_repeat_dom_sf"/>
</dbReference>
<keyword evidence="5" id="KW-0812">Transmembrane</keyword>
<organism evidence="7 8">
    <name type="scientific">Saccharopolyspora elongata</name>
    <dbReference type="NCBI Taxonomy" id="2530387"/>
    <lineage>
        <taxon>Bacteria</taxon>
        <taxon>Bacillati</taxon>
        <taxon>Actinomycetota</taxon>
        <taxon>Actinomycetes</taxon>
        <taxon>Pseudonocardiales</taxon>
        <taxon>Pseudonocardiaceae</taxon>
        <taxon>Saccharopolyspora</taxon>
    </lineage>
</organism>
<gene>
    <name evidence="7" type="ORF">E1288_36555</name>
</gene>